<dbReference type="GO" id="GO:0045121">
    <property type="term" value="C:membrane raft"/>
    <property type="evidence" value="ECO:0007669"/>
    <property type="project" value="TreeGrafter"/>
</dbReference>
<feature type="transmembrane region" description="Helical" evidence="1">
    <location>
        <begin position="12"/>
        <end position="34"/>
    </location>
</feature>
<dbReference type="AlphaFoldDB" id="A0AAV5RMF4"/>
<dbReference type="GO" id="GO:0032185">
    <property type="term" value="P:septin cytoskeleton organization"/>
    <property type="evidence" value="ECO:0007669"/>
    <property type="project" value="TreeGrafter"/>
</dbReference>
<feature type="transmembrane region" description="Helical" evidence="1">
    <location>
        <begin position="155"/>
        <end position="179"/>
    </location>
</feature>
<dbReference type="PANTHER" id="PTHR36414:SF1">
    <property type="entry name" value="PROTEIN SUR7"/>
    <property type="match status" value="1"/>
</dbReference>
<keyword evidence="1" id="KW-0812">Transmembrane</keyword>
<dbReference type="GO" id="GO:0006897">
    <property type="term" value="P:endocytosis"/>
    <property type="evidence" value="ECO:0007669"/>
    <property type="project" value="TreeGrafter"/>
</dbReference>
<dbReference type="Pfam" id="PF06687">
    <property type="entry name" value="SUR7"/>
    <property type="match status" value="1"/>
</dbReference>
<keyword evidence="3" id="KW-1185">Reference proteome</keyword>
<dbReference type="GO" id="GO:0031505">
    <property type="term" value="P:fungal-type cell wall organization"/>
    <property type="evidence" value="ECO:0007669"/>
    <property type="project" value="TreeGrafter"/>
</dbReference>
<dbReference type="EMBL" id="BTGC01000008">
    <property type="protein sequence ID" value="GMM51928.1"/>
    <property type="molecule type" value="Genomic_DNA"/>
</dbReference>
<dbReference type="GO" id="GO:0005886">
    <property type="term" value="C:plasma membrane"/>
    <property type="evidence" value="ECO:0007669"/>
    <property type="project" value="InterPro"/>
</dbReference>
<dbReference type="GO" id="GO:0005938">
    <property type="term" value="C:cell cortex"/>
    <property type="evidence" value="ECO:0007669"/>
    <property type="project" value="TreeGrafter"/>
</dbReference>
<evidence type="ECO:0000313" key="2">
    <source>
        <dbReference type="EMBL" id="GMM51928.1"/>
    </source>
</evidence>
<reference evidence="2 3" key="1">
    <citation type="journal article" date="2023" name="Elife">
        <title>Identification of key yeast species and microbe-microbe interactions impacting larval growth of Drosophila in the wild.</title>
        <authorList>
            <person name="Mure A."/>
            <person name="Sugiura Y."/>
            <person name="Maeda R."/>
            <person name="Honda K."/>
            <person name="Sakurai N."/>
            <person name="Takahashi Y."/>
            <person name="Watada M."/>
            <person name="Katoh T."/>
            <person name="Gotoh A."/>
            <person name="Gotoh Y."/>
            <person name="Taniguchi I."/>
            <person name="Nakamura K."/>
            <person name="Hayashi T."/>
            <person name="Katayama T."/>
            <person name="Uemura T."/>
            <person name="Hattori Y."/>
        </authorList>
    </citation>
    <scope>NUCLEOTIDE SEQUENCE [LARGE SCALE GENOMIC DNA]</scope>
    <source>
        <strain evidence="2 3">SB-73</strain>
    </source>
</reference>
<evidence type="ECO:0000313" key="3">
    <source>
        <dbReference type="Proteomes" id="UP001362899"/>
    </source>
</evidence>
<evidence type="ECO:0000256" key="1">
    <source>
        <dbReference type="SAM" id="Phobius"/>
    </source>
</evidence>
<organism evidence="2 3">
    <name type="scientific">Starmerella bacillaris</name>
    <name type="common">Yeast</name>
    <name type="synonym">Candida zemplinina</name>
    <dbReference type="NCBI Taxonomy" id="1247836"/>
    <lineage>
        <taxon>Eukaryota</taxon>
        <taxon>Fungi</taxon>
        <taxon>Dikarya</taxon>
        <taxon>Ascomycota</taxon>
        <taxon>Saccharomycotina</taxon>
        <taxon>Dipodascomycetes</taxon>
        <taxon>Dipodascales</taxon>
        <taxon>Trichomonascaceae</taxon>
        <taxon>Starmerella</taxon>
    </lineage>
</organism>
<dbReference type="InterPro" id="IPR009571">
    <property type="entry name" value="SUR7/Rim9-like_fungi"/>
</dbReference>
<feature type="transmembrane region" description="Helical" evidence="1">
    <location>
        <begin position="199"/>
        <end position="219"/>
    </location>
</feature>
<accession>A0AAV5RMF4</accession>
<name>A0AAV5RMF4_STABA</name>
<dbReference type="Proteomes" id="UP001362899">
    <property type="component" value="Unassembled WGS sequence"/>
</dbReference>
<sequence length="270" mass="29781">MKVPYPLRITIQLLATLFAAGSILLYLFVVLAGIKSDGNVLNKWYFLRADTSDLPGATYPITQWSLYGICGYESGDSISKPGDFIGCSSHKPAYPLDPKRNFNDGDSSETWDQFRTNKFYFETRFQFAFYLIALFFAVCQFFLSFGSFFCYPVAIASAASAITSFVFGAIAASLSTAAYVDGRNIFHKHGAEAKLDPSLYGFMWACVVMSILNSVLFWFTCPKDDSYFNGGLAASRGGYKFGVTERNTAQTAMTIDSESVDEKNSAVLVA</sequence>
<dbReference type="PANTHER" id="PTHR36414">
    <property type="entry name" value="PROTEIN SUR7"/>
    <property type="match status" value="1"/>
</dbReference>
<dbReference type="GO" id="GO:0030866">
    <property type="term" value="P:cortical actin cytoskeleton organization"/>
    <property type="evidence" value="ECO:0007669"/>
    <property type="project" value="TreeGrafter"/>
</dbReference>
<keyword evidence="1" id="KW-1133">Transmembrane helix</keyword>
<comment type="caution">
    <text evidence="2">The sequence shown here is derived from an EMBL/GenBank/DDBJ whole genome shotgun (WGS) entry which is preliminary data.</text>
</comment>
<feature type="transmembrane region" description="Helical" evidence="1">
    <location>
        <begin position="127"/>
        <end position="149"/>
    </location>
</feature>
<protein>
    <submittedName>
        <fullName evidence="2">Fmp45 protein</fullName>
    </submittedName>
</protein>
<gene>
    <name evidence="2" type="ORF">DASB73_028910</name>
</gene>
<dbReference type="Gene3D" id="1.20.140.150">
    <property type="match status" value="1"/>
</dbReference>
<keyword evidence="1" id="KW-0472">Membrane</keyword>
<proteinExistence type="predicted"/>